<accession>A0A846YLC6</accession>
<organism evidence="7 8">
    <name type="scientific">Nocardia flavorosea</name>
    <dbReference type="NCBI Taxonomy" id="53429"/>
    <lineage>
        <taxon>Bacteria</taxon>
        <taxon>Bacillati</taxon>
        <taxon>Actinomycetota</taxon>
        <taxon>Actinomycetes</taxon>
        <taxon>Mycobacteriales</taxon>
        <taxon>Nocardiaceae</taxon>
        <taxon>Nocardia</taxon>
    </lineage>
</organism>
<dbReference type="GO" id="GO:0016301">
    <property type="term" value="F:kinase activity"/>
    <property type="evidence" value="ECO:0007669"/>
    <property type="project" value="UniProtKB-KW"/>
</dbReference>
<evidence type="ECO:0000256" key="3">
    <source>
        <dbReference type="ARBA" id="ARBA00022741"/>
    </source>
</evidence>
<evidence type="ECO:0000259" key="6">
    <source>
        <dbReference type="Pfam" id="PF00294"/>
    </source>
</evidence>
<feature type="domain" description="Carbohydrate kinase PfkB" evidence="6">
    <location>
        <begin position="10"/>
        <end position="297"/>
    </location>
</feature>
<dbReference type="PANTHER" id="PTHR43085">
    <property type="entry name" value="HEXOKINASE FAMILY MEMBER"/>
    <property type="match status" value="1"/>
</dbReference>
<keyword evidence="3" id="KW-0547">Nucleotide-binding</keyword>
<proteinExistence type="inferred from homology"/>
<dbReference type="CDD" id="cd01166">
    <property type="entry name" value="KdgK"/>
    <property type="match status" value="1"/>
</dbReference>
<sequence length="314" mass="32480">MSVAPERALDVVTLGETMVAVRVAERIRFGGDATLAVAGAESNVAIGLARLGHGVRWGGRLGADESGELVLRTLRAENVLVDTVSRDTDRATGLVLFEQRLPDVTRVEYHRRDSAGSRVRAADSVAALADMPRILHITGVTPALSASAAEAVTEAVRIARGGGALISFDVNYRSRLWDPDTAAATLRPLARAADVVIASEDELGLVARDPGELIDCGVSEVMIKLGADGAAAHTAAGVRTGEGHRVSVVDSIGAGDAFTAGYLSALLDGGDIAERLARANTLGAFAVSSRGDWEGLPSREELGLITAGSGAALR</sequence>
<dbReference type="PANTHER" id="PTHR43085:SF1">
    <property type="entry name" value="PSEUDOURIDINE KINASE-RELATED"/>
    <property type="match status" value="1"/>
</dbReference>
<keyword evidence="4 7" id="KW-0418">Kinase</keyword>
<dbReference type="InterPro" id="IPR011611">
    <property type="entry name" value="PfkB_dom"/>
</dbReference>
<evidence type="ECO:0000256" key="2">
    <source>
        <dbReference type="ARBA" id="ARBA00022679"/>
    </source>
</evidence>
<dbReference type="RefSeq" id="WP_062974266.1">
    <property type="nucleotide sequence ID" value="NZ_JAAXOT010000017.1"/>
</dbReference>
<comment type="caution">
    <text evidence="7">The sequence shown here is derived from an EMBL/GenBank/DDBJ whole genome shotgun (WGS) entry which is preliminary data.</text>
</comment>
<dbReference type="InterPro" id="IPR050306">
    <property type="entry name" value="PfkB_Carbo_kinase"/>
</dbReference>
<keyword evidence="5" id="KW-0067">ATP-binding</keyword>
<reference evidence="7 8" key="1">
    <citation type="submission" date="2020-04" db="EMBL/GenBank/DDBJ databases">
        <title>MicrobeNet Type strains.</title>
        <authorList>
            <person name="Nicholson A.C."/>
        </authorList>
    </citation>
    <scope>NUCLEOTIDE SEQUENCE [LARGE SCALE GENOMIC DNA]</scope>
    <source>
        <strain evidence="7 8">JCM 3332</strain>
    </source>
</reference>
<dbReference type="EMBL" id="JAAXOT010000017">
    <property type="protein sequence ID" value="NKY59795.1"/>
    <property type="molecule type" value="Genomic_DNA"/>
</dbReference>
<dbReference type="PROSITE" id="PS00584">
    <property type="entry name" value="PFKB_KINASES_2"/>
    <property type="match status" value="1"/>
</dbReference>
<comment type="similarity">
    <text evidence="1">Belongs to the carbohydrate kinase PfkB family.</text>
</comment>
<keyword evidence="8" id="KW-1185">Reference proteome</keyword>
<name>A0A846YLC6_9NOCA</name>
<evidence type="ECO:0000313" key="7">
    <source>
        <dbReference type="EMBL" id="NKY59795.1"/>
    </source>
</evidence>
<dbReference type="AlphaFoldDB" id="A0A846YLC6"/>
<protein>
    <submittedName>
        <fullName evidence="7">Sugar kinase</fullName>
    </submittedName>
</protein>
<dbReference type="Pfam" id="PF00294">
    <property type="entry name" value="PfkB"/>
    <property type="match status" value="1"/>
</dbReference>
<evidence type="ECO:0000256" key="1">
    <source>
        <dbReference type="ARBA" id="ARBA00010688"/>
    </source>
</evidence>
<dbReference type="Gene3D" id="3.40.1190.20">
    <property type="match status" value="1"/>
</dbReference>
<gene>
    <name evidence="7" type="ORF">HGA15_27335</name>
</gene>
<evidence type="ECO:0000256" key="4">
    <source>
        <dbReference type="ARBA" id="ARBA00022777"/>
    </source>
</evidence>
<evidence type="ECO:0000313" key="8">
    <source>
        <dbReference type="Proteomes" id="UP000570678"/>
    </source>
</evidence>
<dbReference type="SUPFAM" id="SSF53613">
    <property type="entry name" value="Ribokinase-like"/>
    <property type="match status" value="1"/>
</dbReference>
<dbReference type="GO" id="GO:0005524">
    <property type="term" value="F:ATP binding"/>
    <property type="evidence" value="ECO:0007669"/>
    <property type="project" value="UniProtKB-KW"/>
</dbReference>
<dbReference type="InterPro" id="IPR002173">
    <property type="entry name" value="Carboh/pur_kinase_PfkB_CS"/>
</dbReference>
<dbReference type="Proteomes" id="UP000570678">
    <property type="component" value="Unassembled WGS sequence"/>
</dbReference>
<evidence type="ECO:0000256" key="5">
    <source>
        <dbReference type="ARBA" id="ARBA00022840"/>
    </source>
</evidence>
<keyword evidence="2" id="KW-0808">Transferase</keyword>
<dbReference type="InterPro" id="IPR029056">
    <property type="entry name" value="Ribokinase-like"/>
</dbReference>